<dbReference type="EMBL" id="SGIT01000001">
    <property type="protein sequence ID" value="RZF61968.1"/>
    <property type="molecule type" value="Genomic_DNA"/>
</dbReference>
<organism evidence="2 3">
    <name type="scientific">Sphingobacterium corticibacterium</name>
    <dbReference type="NCBI Taxonomy" id="2484746"/>
    <lineage>
        <taxon>Bacteria</taxon>
        <taxon>Pseudomonadati</taxon>
        <taxon>Bacteroidota</taxon>
        <taxon>Sphingobacteriia</taxon>
        <taxon>Sphingobacteriales</taxon>
        <taxon>Sphingobacteriaceae</taxon>
        <taxon>Sphingobacterium</taxon>
    </lineage>
</organism>
<reference evidence="2 3" key="1">
    <citation type="submission" date="2019-02" db="EMBL/GenBank/DDBJ databases">
        <authorList>
            <person name="Li Y."/>
        </authorList>
    </citation>
    <scope>NUCLEOTIDE SEQUENCE [LARGE SCALE GENOMIC DNA]</scope>
    <source>
        <strain evidence="2 3">30C10-4-7</strain>
    </source>
</reference>
<protein>
    <submittedName>
        <fullName evidence="2">ROK family protein</fullName>
    </submittedName>
</protein>
<accession>A0A4V2DCM1</accession>
<name>A0A4V2DCM1_9SPHI</name>
<evidence type="ECO:0000313" key="2">
    <source>
        <dbReference type="EMBL" id="RZF61968.1"/>
    </source>
</evidence>
<gene>
    <name evidence="2" type="ORF">EWE74_03895</name>
</gene>
<dbReference type="PANTHER" id="PTHR18964:SF149">
    <property type="entry name" value="BIFUNCTIONAL UDP-N-ACETYLGLUCOSAMINE 2-EPIMERASE_N-ACETYLMANNOSAMINE KINASE"/>
    <property type="match status" value="1"/>
</dbReference>
<dbReference type="InterPro" id="IPR043129">
    <property type="entry name" value="ATPase_NBD"/>
</dbReference>
<evidence type="ECO:0000313" key="3">
    <source>
        <dbReference type="Proteomes" id="UP000292855"/>
    </source>
</evidence>
<dbReference type="AlphaFoldDB" id="A0A4V2DCM1"/>
<proteinExistence type="inferred from homology"/>
<dbReference type="OrthoDB" id="49666at2"/>
<keyword evidence="3" id="KW-1185">Reference proteome</keyword>
<dbReference type="RefSeq" id="WP_130140198.1">
    <property type="nucleotide sequence ID" value="NZ_SGIT01000001.1"/>
</dbReference>
<evidence type="ECO:0000256" key="1">
    <source>
        <dbReference type="ARBA" id="ARBA00006479"/>
    </source>
</evidence>
<sequence>MVNSFIEEGILCADIGGSHITAAVVNGTSQTVISDTIVRQKIDAHATAEVILATWTATLVAAQEIWGNKCDCLAVSMPGPFDYERGISLIKDMDKYDALFGMDIKREFADRMALPMDRIWFMNDAEAFLRGEMCQDSNKYFKRVLGLTLGTGLGSAFFQQDEVRDLNLGSSPYLSGMAEDYISSRGILAYYRALGGKDTTDVKTLVKGAGEDGRAAEAMQQLAIWLADFLLEHIPELNPDIIIVGGNISKAQALFLPQVSHILEDYGIRIPAKVAAMGEQAAMLGAASFIKFKKMNS</sequence>
<dbReference type="InterPro" id="IPR000600">
    <property type="entry name" value="ROK"/>
</dbReference>
<dbReference type="Pfam" id="PF00480">
    <property type="entry name" value="ROK"/>
    <property type="match status" value="2"/>
</dbReference>
<dbReference type="Gene3D" id="3.30.420.40">
    <property type="match status" value="3"/>
</dbReference>
<comment type="similarity">
    <text evidence="1">Belongs to the ROK (NagC/XylR) family.</text>
</comment>
<dbReference type="SUPFAM" id="SSF53067">
    <property type="entry name" value="Actin-like ATPase domain"/>
    <property type="match status" value="1"/>
</dbReference>
<dbReference type="Proteomes" id="UP000292855">
    <property type="component" value="Unassembled WGS sequence"/>
</dbReference>
<comment type="caution">
    <text evidence="2">The sequence shown here is derived from an EMBL/GenBank/DDBJ whole genome shotgun (WGS) entry which is preliminary data.</text>
</comment>
<dbReference type="PANTHER" id="PTHR18964">
    <property type="entry name" value="ROK (REPRESSOR, ORF, KINASE) FAMILY"/>
    <property type="match status" value="1"/>
</dbReference>
<dbReference type="CDD" id="cd23763">
    <property type="entry name" value="ASKHA_ATPase_ROK"/>
    <property type="match status" value="1"/>
</dbReference>